<keyword evidence="2" id="KW-1185">Reference proteome</keyword>
<dbReference type="InParanoid" id="B9S559"/>
<accession>B9S559</accession>
<dbReference type="Proteomes" id="UP000008311">
    <property type="component" value="Unassembled WGS sequence"/>
</dbReference>
<evidence type="ECO:0000313" key="2">
    <source>
        <dbReference type="Proteomes" id="UP000008311"/>
    </source>
</evidence>
<evidence type="ECO:0000313" key="1">
    <source>
        <dbReference type="EMBL" id="EEF41279.1"/>
    </source>
</evidence>
<dbReference type="AlphaFoldDB" id="B9S559"/>
<reference evidence="2" key="1">
    <citation type="journal article" date="2010" name="Nat. Biotechnol.">
        <title>Draft genome sequence of the oilseed species Ricinus communis.</title>
        <authorList>
            <person name="Chan A.P."/>
            <person name="Crabtree J."/>
            <person name="Zhao Q."/>
            <person name="Lorenzi H."/>
            <person name="Orvis J."/>
            <person name="Puiu D."/>
            <person name="Melake-Berhan A."/>
            <person name="Jones K.M."/>
            <person name="Redman J."/>
            <person name="Chen G."/>
            <person name="Cahoon E.B."/>
            <person name="Gedil M."/>
            <person name="Stanke M."/>
            <person name="Haas B.J."/>
            <person name="Wortman J.R."/>
            <person name="Fraser-Liggett C.M."/>
            <person name="Ravel J."/>
            <person name="Rabinowicz P.D."/>
        </authorList>
    </citation>
    <scope>NUCLEOTIDE SEQUENCE [LARGE SCALE GENOMIC DNA]</scope>
    <source>
        <strain evidence="2">cv. Hale</strain>
    </source>
</reference>
<gene>
    <name evidence="1" type="ORF">RCOM_1721500</name>
</gene>
<proteinExistence type="predicted"/>
<name>B9S559_RICCO</name>
<sequence>MEGDADAGEPTCGCGNRAILPRLGVIVTPEEDSTGVLVQTSGQECNVFQWYDMEYTESQLIYVNGLRRLVNELMSERNEALIQAGEDNAINDAGLEEILAIKTELEVMKETSNAFKVENQMLKE</sequence>
<organism evidence="1 2">
    <name type="scientific">Ricinus communis</name>
    <name type="common">Castor bean</name>
    <dbReference type="NCBI Taxonomy" id="3988"/>
    <lineage>
        <taxon>Eukaryota</taxon>
        <taxon>Viridiplantae</taxon>
        <taxon>Streptophyta</taxon>
        <taxon>Embryophyta</taxon>
        <taxon>Tracheophyta</taxon>
        <taxon>Spermatophyta</taxon>
        <taxon>Magnoliopsida</taxon>
        <taxon>eudicotyledons</taxon>
        <taxon>Gunneridae</taxon>
        <taxon>Pentapetalae</taxon>
        <taxon>rosids</taxon>
        <taxon>fabids</taxon>
        <taxon>Malpighiales</taxon>
        <taxon>Euphorbiaceae</taxon>
        <taxon>Acalyphoideae</taxon>
        <taxon>Acalypheae</taxon>
        <taxon>Ricinus</taxon>
    </lineage>
</organism>
<protein>
    <submittedName>
        <fullName evidence="1">Uncharacterized protein</fullName>
    </submittedName>
</protein>
<dbReference type="EMBL" id="EQ973868">
    <property type="protein sequence ID" value="EEF41279.1"/>
    <property type="molecule type" value="Genomic_DNA"/>
</dbReference>